<dbReference type="CDD" id="cd04187">
    <property type="entry name" value="DPM1_like_bac"/>
    <property type="match status" value="1"/>
</dbReference>
<reference evidence="9 10" key="1">
    <citation type="journal article" date="2020" name="mSystems">
        <title>Defining Genomic and Predicted Metabolic Features of the Acetobacterium Genus.</title>
        <authorList>
            <person name="Ross D.E."/>
            <person name="Marshall C.W."/>
            <person name="Gulliver D."/>
            <person name="May H.D."/>
            <person name="Norman R.S."/>
        </authorList>
    </citation>
    <scope>NUCLEOTIDE SEQUENCE [LARGE SCALE GENOMIC DNA]</scope>
    <source>
        <strain evidence="9 10">DSM 8238</strain>
    </source>
</reference>
<dbReference type="InterPro" id="IPR001173">
    <property type="entry name" value="Glyco_trans_2-like"/>
</dbReference>
<proteinExistence type="predicted"/>
<evidence type="ECO:0000313" key="10">
    <source>
        <dbReference type="Proteomes" id="UP000603234"/>
    </source>
</evidence>
<keyword evidence="7" id="KW-0472">Membrane</keyword>
<name>A0ABR6WTN1_9FIRM</name>
<keyword evidence="5" id="KW-0448">Lipopolysaccharide biosynthesis</keyword>
<dbReference type="PANTHER" id="PTHR48090">
    <property type="entry name" value="UNDECAPRENYL-PHOSPHATE 4-DEOXY-4-FORMAMIDO-L-ARABINOSE TRANSFERASE-RELATED"/>
    <property type="match status" value="1"/>
</dbReference>
<evidence type="ECO:0000256" key="1">
    <source>
        <dbReference type="ARBA" id="ARBA00022475"/>
    </source>
</evidence>
<dbReference type="Proteomes" id="UP000603234">
    <property type="component" value="Unassembled WGS sequence"/>
</dbReference>
<evidence type="ECO:0000259" key="8">
    <source>
        <dbReference type="Pfam" id="PF00535"/>
    </source>
</evidence>
<dbReference type="InterPro" id="IPR029044">
    <property type="entry name" value="Nucleotide-diphossugar_trans"/>
</dbReference>
<keyword evidence="4" id="KW-0812">Transmembrane</keyword>
<evidence type="ECO:0000256" key="6">
    <source>
        <dbReference type="ARBA" id="ARBA00022989"/>
    </source>
</evidence>
<keyword evidence="6" id="KW-1133">Transmembrane helix</keyword>
<evidence type="ECO:0000256" key="7">
    <source>
        <dbReference type="ARBA" id="ARBA00023136"/>
    </source>
</evidence>
<evidence type="ECO:0000256" key="2">
    <source>
        <dbReference type="ARBA" id="ARBA00022676"/>
    </source>
</evidence>
<keyword evidence="3" id="KW-0808">Transferase</keyword>
<gene>
    <name evidence="9" type="ORF">GH808_05945</name>
</gene>
<evidence type="ECO:0000256" key="4">
    <source>
        <dbReference type="ARBA" id="ARBA00022692"/>
    </source>
</evidence>
<evidence type="ECO:0000256" key="5">
    <source>
        <dbReference type="ARBA" id="ARBA00022985"/>
    </source>
</evidence>
<dbReference type="SUPFAM" id="SSF53448">
    <property type="entry name" value="Nucleotide-diphospho-sugar transferases"/>
    <property type="match status" value="1"/>
</dbReference>
<dbReference type="PANTHER" id="PTHR48090:SF3">
    <property type="entry name" value="UNDECAPRENYL-PHOSPHATE 4-DEOXY-4-FORMAMIDO-L-ARABINOSE TRANSFERASE"/>
    <property type="match status" value="1"/>
</dbReference>
<dbReference type="Gene3D" id="3.90.550.10">
    <property type="entry name" value="Spore Coat Polysaccharide Biosynthesis Protein SpsA, Chain A"/>
    <property type="match status" value="1"/>
</dbReference>
<comment type="caution">
    <text evidence="9">The sequence shown here is derived from an EMBL/GenBank/DDBJ whole genome shotgun (WGS) entry which is preliminary data.</text>
</comment>
<keyword evidence="2" id="KW-0328">Glycosyltransferase</keyword>
<feature type="domain" description="Glycosyltransferase 2-like" evidence="8">
    <location>
        <begin position="19"/>
        <end position="178"/>
    </location>
</feature>
<evidence type="ECO:0000313" key="9">
    <source>
        <dbReference type="EMBL" id="MBC3803977.1"/>
    </source>
</evidence>
<accession>A0ABR6WTN1</accession>
<organism evidence="9 10">
    <name type="scientific">Acetobacterium fimetarium</name>
    <dbReference type="NCBI Taxonomy" id="52691"/>
    <lineage>
        <taxon>Bacteria</taxon>
        <taxon>Bacillati</taxon>
        <taxon>Bacillota</taxon>
        <taxon>Clostridia</taxon>
        <taxon>Eubacteriales</taxon>
        <taxon>Eubacteriaceae</taxon>
        <taxon>Acetobacterium</taxon>
    </lineage>
</organism>
<keyword evidence="10" id="KW-1185">Reference proteome</keyword>
<dbReference type="EMBL" id="WJBC01000006">
    <property type="protein sequence ID" value="MBC3803977.1"/>
    <property type="molecule type" value="Genomic_DNA"/>
</dbReference>
<evidence type="ECO:0000256" key="3">
    <source>
        <dbReference type="ARBA" id="ARBA00022679"/>
    </source>
</evidence>
<keyword evidence="1" id="KW-1003">Cell membrane</keyword>
<sequence>MGRQGVKLDQNIKLEETVSIVIPVYNSALSITELTSRLVATLEGRGLSFEIILIDDCSGDDSRAVIRALAARDNRIILITRDHNAGQQAAIKTGMGRSRGRWVITIDDDLEQQPEDIPLLLAEIKKGFDVVYGIPDRAGYPFYRQLGSHLVDLFFTLILKKPKNIRVGSFRVLNREIVELIIKDQTPFVYITAITLRFTRNIGNVKVAYQPRRYGKSNYTVKKLSLLLLRLFYYYGINSGHHATNTETDKITNKGRK</sequence>
<protein>
    <submittedName>
        <fullName evidence="9">Glycosyltransferase</fullName>
    </submittedName>
</protein>
<dbReference type="Pfam" id="PF00535">
    <property type="entry name" value="Glycos_transf_2"/>
    <property type="match status" value="1"/>
</dbReference>
<dbReference type="InterPro" id="IPR050256">
    <property type="entry name" value="Glycosyltransferase_2"/>
</dbReference>